<proteinExistence type="predicted"/>
<gene>
    <name evidence="1" type="ORF">Y900_028885</name>
</gene>
<comment type="caution">
    <text evidence="1">The sequence shown here is derived from an EMBL/GenBank/DDBJ whole genome shotgun (WGS) entry which is preliminary data.</text>
</comment>
<protein>
    <recommendedName>
        <fullName evidence="3">RCK N-terminal domain-containing protein</fullName>
    </recommendedName>
</protein>
<dbReference type="Proteomes" id="UP000022835">
    <property type="component" value="Unassembled WGS sequence"/>
</dbReference>
<sequence>MIALDAAAADVIHRLTLRHHSAIRLLSVPEFDRDVEEDLPLQAMDGTCSNLAAALAEADLVMVATTAVNPRTAETIARACSSRGVMTVGVILQRGCPDGPALRALRPHAQVLIITNDHSDIAEVLSALRA</sequence>
<organism evidence="1 2">
    <name type="scientific">Mycolicibacterium aromaticivorans JS19b1 = JCM 16368</name>
    <dbReference type="NCBI Taxonomy" id="1440774"/>
    <lineage>
        <taxon>Bacteria</taxon>
        <taxon>Bacillati</taxon>
        <taxon>Actinomycetota</taxon>
        <taxon>Actinomycetes</taxon>
        <taxon>Mycobacteriales</taxon>
        <taxon>Mycobacteriaceae</taxon>
        <taxon>Mycolicibacterium</taxon>
    </lineage>
</organism>
<evidence type="ECO:0008006" key="3">
    <source>
        <dbReference type="Google" id="ProtNLM"/>
    </source>
</evidence>
<name>A0A064CC68_9MYCO</name>
<reference evidence="1" key="1">
    <citation type="submission" date="2014-05" db="EMBL/GenBank/DDBJ databases">
        <title>Genome sequence of Mycobacterium aromaticivorans strain JS19b1T (= DSM 45407T).</title>
        <authorList>
            <person name="Kwak Y."/>
            <person name="Park G.-S."/>
            <person name="Li Q.X."/>
            <person name="Lee S.-E."/>
            <person name="Shin J.-H."/>
        </authorList>
    </citation>
    <scope>NUCLEOTIDE SEQUENCE [LARGE SCALE GENOMIC DNA]</scope>
    <source>
        <strain evidence="1">JS19b1</strain>
    </source>
</reference>
<dbReference type="eggNOG" id="ENOG5032PD2">
    <property type="taxonomic scope" value="Bacteria"/>
</dbReference>
<dbReference type="EMBL" id="JALN02000002">
    <property type="protein sequence ID" value="KDE97276.1"/>
    <property type="molecule type" value="Genomic_DNA"/>
</dbReference>
<evidence type="ECO:0000313" key="1">
    <source>
        <dbReference type="EMBL" id="KDE97276.1"/>
    </source>
</evidence>
<keyword evidence="2" id="KW-1185">Reference proteome</keyword>
<evidence type="ECO:0000313" key="2">
    <source>
        <dbReference type="Proteomes" id="UP000022835"/>
    </source>
</evidence>
<dbReference type="AlphaFoldDB" id="A0A064CC68"/>
<dbReference type="STRING" id="1440774.Y900_028885"/>
<accession>A0A064CC68</accession>